<dbReference type="AlphaFoldDB" id="A0A061G9K3"/>
<dbReference type="HOGENOM" id="CLU_1527857_0_0_1"/>
<proteinExistence type="predicted"/>
<dbReference type="InParanoid" id="A0A061G9K3"/>
<gene>
    <name evidence="1" type="ORF">TCM_027700</name>
</gene>
<reference evidence="1 2" key="1">
    <citation type="journal article" date="2013" name="Genome Biol.">
        <title>The genome sequence of the most widely cultivated cacao type and its use to identify candidate genes regulating pod color.</title>
        <authorList>
            <person name="Motamayor J.C."/>
            <person name="Mockaitis K."/>
            <person name="Schmutz J."/>
            <person name="Haiminen N."/>
            <person name="Iii D.L."/>
            <person name="Cornejo O."/>
            <person name="Findley S.D."/>
            <person name="Zheng P."/>
            <person name="Utro F."/>
            <person name="Royaert S."/>
            <person name="Saski C."/>
            <person name="Jenkins J."/>
            <person name="Podicheti R."/>
            <person name="Zhao M."/>
            <person name="Scheffler B.E."/>
            <person name="Stack J.C."/>
            <person name="Feltus F.A."/>
            <person name="Mustiga G.M."/>
            <person name="Amores F."/>
            <person name="Phillips W."/>
            <person name="Marelli J.P."/>
            <person name="May G.D."/>
            <person name="Shapiro H."/>
            <person name="Ma J."/>
            <person name="Bustamante C.D."/>
            <person name="Schnell R.J."/>
            <person name="Main D."/>
            <person name="Gilbert D."/>
            <person name="Parida L."/>
            <person name="Kuhn D.N."/>
        </authorList>
    </citation>
    <scope>NUCLEOTIDE SEQUENCE [LARGE SCALE GENOMIC DNA]</scope>
    <source>
        <strain evidence="2">cv. Matina 1-6</strain>
    </source>
</reference>
<dbReference type="eggNOG" id="KOG1075">
    <property type="taxonomic scope" value="Eukaryota"/>
</dbReference>
<keyword evidence="2" id="KW-1185">Reference proteome</keyword>
<dbReference type="OMA" id="FITHNNA"/>
<dbReference type="PANTHER" id="PTHR33116:SF80">
    <property type="entry name" value="REVERSE TRANSCRIPTASE ZINC-BINDING DOMAIN-CONTAINING PROTEIN"/>
    <property type="match status" value="1"/>
</dbReference>
<dbReference type="Gramene" id="EOY26241">
    <property type="protein sequence ID" value="EOY26241"/>
    <property type="gene ID" value="TCM_027700"/>
</dbReference>
<accession>A0A061G9K3</accession>
<sequence>MPRGVTSTTIVLLPKKIDAMQWSDFQLISLCIILNKTIIKILANRLAKILSSIITENQSGLKSCFITHNNALSSRKQIIVNVIGFVHKALPIAYLGASLNKGLTKVILFASLVDKIRDKLLGWENKILSSGDLITLLQSVLFSMSIYLLQNISQVIWAWAYSGNYSKPGHHDDMTC</sequence>
<evidence type="ECO:0000313" key="2">
    <source>
        <dbReference type="Proteomes" id="UP000026915"/>
    </source>
</evidence>
<name>A0A061G9K3_THECC</name>
<organism evidence="1 2">
    <name type="scientific">Theobroma cacao</name>
    <name type="common">Cacao</name>
    <name type="synonym">Cocoa</name>
    <dbReference type="NCBI Taxonomy" id="3641"/>
    <lineage>
        <taxon>Eukaryota</taxon>
        <taxon>Viridiplantae</taxon>
        <taxon>Streptophyta</taxon>
        <taxon>Embryophyta</taxon>
        <taxon>Tracheophyta</taxon>
        <taxon>Spermatophyta</taxon>
        <taxon>Magnoliopsida</taxon>
        <taxon>eudicotyledons</taxon>
        <taxon>Gunneridae</taxon>
        <taxon>Pentapetalae</taxon>
        <taxon>rosids</taxon>
        <taxon>malvids</taxon>
        <taxon>Malvales</taxon>
        <taxon>Malvaceae</taxon>
        <taxon>Byttnerioideae</taxon>
        <taxon>Theobroma</taxon>
    </lineage>
</organism>
<dbReference type="PANTHER" id="PTHR33116">
    <property type="entry name" value="REVERSE TRANSCRIPTASE ZINC-BINDING DOMAIN-CONTAINING PROTEIN-RELATED-RELATED"/>
    <property type="match status" value="1"/>
</dbReference>
<evidence type="ECO:0000313" key="1">
    <source>
        <dbReference type="EMBL" id="EOY26241.1"/>
    </source>
</evidence>
<dbReference type="EMBL" id="CM001884">
    <property type="protein sequence ID" value="EOY26241.1"/>
    <property type="molecule type" value="Genomic_DNA"/>
</dbReference>
<dbReference type="Proteomes" id="UP000026915">
    <property type="component" value="Chromosome 6"/>
</dbReference>
<protein>
    <submittedName>
        <fullName evidence="1">Uncharacterized protein</fullName>
    </submittedName>
</protein>